<proteinExistence type="predicted"/>
<dbReference type="KEGG" id="nav:JQS30_17120"/>
<feature type="compositionally biased region" description="Polar residues" evidence="2">
    <location>
        <begin position="115"/>
        <end position="124"/>
    </location>
</feature>
<geneLocation type="plasmid" evidence="3 4">
    <name>p1</name>
</geneLocation>
<feature type="coiled-coil region" evidence="1">
    <location>
        <begin position="32"/>
        <end position="63"/>
    </location>
</feature>
<dbReference type="Proteomes" id="UP000662939">
    <property type="component" value="Plasmid p1"/>
</dbReference>
<dbReference type="RefSeq" id="WP_213173158.1">
    <property type="nucleotide sequence ID" value="NZ_CP070498.1"/>
</dbReference>
<dbReference type="AlphaFoldDB" id="A0A895XUL7"/>
<feature type="region of interest" description="Disordered" evidence="2">
    <location>
        <begin position="86"/>
        <end position="124"/>
    </location>
</feature>
<accession>A0A895XUL7</accession>
<keyword evidence="4" id="KW-1185">Reference proteome</keyword>
<dbReference type="EMBL" id="CP070498">
    <property type="protein sequence ID" value="QSB07163.1"/>
    <property type="molecule type" value="Genomic_DNA"/>
</dbReference>
<keyword evidence="1" id="KW-0175">Coiled coil</keyword>
<protein>
    <submittedName>
        <fullName evidence="3">Uncharacterized protein</fullName>
    </submittedName>
</protein>
<evidence type="ECO:0000313" key="3">
    <source>
        <dbReference type="EMBL" id="QSB07163.1"/>
    </source>
</evidence>
<gene>
    <name evidence="3" type="ORF">JQS30_17120</name>
</gene>
<keyword evidence="3" id="KW-0614">Plasmid</keyword>
<evidence type="ECO:0000313" key="4">
    <source>
        <dbReference type="Proteomes" id="UP000662939"/>
    </source>
</evidence>
<evidence type="ECO:0000256" key="1">
    <source>
        <dbReference type="SAM" id="Coils"/>
    </source>
</evidence>
<organism evidence="3 4">
    <name type="scientific">Natronoglycomyces albus</name>
    <dbReference type="NCBI Taxonomy" id="2811108"/>
    <lineage>
        <taxon>Bacteria</taxon>
        <taxon>Bacillati</taxon>
        <taxon>Actinomycetota</taxon>
        <taxon>Actinomycetes</taxon>
        <taxon>Glycomycetales</taxon>
        <taxon>Glycomycetaceae</taxon>
        <taxon>Natronoglycomyces</taxon>
    </lineage>
</organism>
<evidence type="ECO:0000256" key="2">
    <source>
        <dbReference type="SAM" id="MobiDB-lite"/>
    </source>
</evidence>
<name>A0A895XUL7_9ACTN</name>
<sequence>MATPKKRTSYGQKALDLAAARADVIDEVGKKSEVIEQLKKKHARELETAQNEYVQAVADATEKWSTRELREEFDIVVTKPVKEELKRRRENTITAPADHQQTSDSIPMETLDSDPASSGTQNVQ</sequence>
<reference evidence="3" key="1">
    <citation type="submission" date="2021-02" db="EMBL/GenBank/DDBJ databases">
        <title>Natronoglycomyces albus gen. nov., sp. nov, a haloalkaliphilic actinobacterium from a soda solonchak soil.</title>
        <authorList>
            <person name="Sorokin D.Y."/>
            <person name="Khijniak T.V."/>
            <person name="Zakharycheva A.P."/>
            <person name="Boueva O.V."/>
            <person name="Ariskina E.V."/>
            <person name="Hahnke R.L."/>
            <person name="Bunk B."/>
            <person name="Sproer C."/>
            <person name="Schumann P."/>
            <person name="Evtushenko L.I."/>
            <person name="Kublanov I.V."/>
        </authorList>
    </citation>
    <scope>NUCLEOTIDE SEQUENCE</scope>
    <source>
        <strain evidence="3">DSM 106290</strain>
        <plasmid evidence="3">p1</plasmid>
    </source>
</reference>